<feature type="repeat" description="TPR" evidence="2">
    <location>
        <begin position="145"/>
        <end position="178"/>
    </location>
</feature>
<dbReference type="InterPro" id="IPR026634">
    <property type="entry name" value="TPST-like"/>
</dbReference>
<keyword evidence="4" id="KW-1185">Reference proteome</keyword>
<dbReference type="SUPFAM" id="SSF48452">
    <property type="entry name" value="TPR-like"/>
    <property type="match status" value="1"/>
</dbReference>
<organism evidence="3 4">
    <name type="scientific">Shimia isoporae</name>
    <dbReference type="NCBI Taxonomy" id="647720"/>
    <lineage>
        <taxon>Bacteria</taxon>
        <taxon>Pseudomonadati</taxon>
        <taxon>Pseudomonadota</taxon>
        <taxon>Alphaproteobacteria</taxon>
        <taxon>Rhodobacterales</taxon>
        <taxon>Roseobacteraceae</taxon>
    </lineage>
</organism>
<keyword evidence="1" id="KW-0808">Transferase</keyword>
<accession>A0A4R1NLT4</accession>
<gene>
    <name evidence="3" type="ORF">BXY66_1391</name>
</gene>
<keyword evidence="2" id="KW-0802">TPR repeat</keyword>
<comment type="caution">
    <text evidence="3">The sequence shown here is derived from an EMBL/GenBank/DDBJ whole genome shotgun (WGS) entry which is preliminary data.</text>
</comment>
<dbReference type="OrthoDB" id="9800698at2"/>
<dbReference type="SMART" id="SM00028">
    <property type="entry name" value="TPR"/>
    <property type="match status" value="5"/>
</dbReference>
<dbReference type="PROSITE" id="PS50005">
    <property type="entry name" value="TPR"/>
    <property type="match status" value="3"/>
</dbReference>
<evidence type="ECO:0000256" key="2">
    <source>
        <dbReference type="PROSITE-ProRule" id="PRU00339"/>
    </source>
</evidence>
<protein>
    <submittedName>
        <fullName evidence="3">Flp pilus assembly protein TadD</fullName>
    </submittedName>
</protein>
<dbReference type="InterPro" id="IPR019734">
    <property type="entry name" value="TPR_rpt"/>
</dbReference>
<dbReference type="PROSITE" id="PS50293">
    <property type="entry name" value="TPR_REGION"/>
    <property type="match status" value="1"/>
</dbReference>
<evidence type="ECO:0000313" key="4">
    <source>
        <dbReference type="Proteomes" id="UP000295673"/>
    </source>
</evidence>
<dbReference type="Proteomes" id="UP000295673">
    <property type="component" value="Unassembled WGS sequence"/>
</dbReference>
<dbReference type="PANTHER" id="PTHR12788:SF10">
    <property type="entry name" value="PROTEIN-TYROSINE SULFOTRANSFERASE"/>
    <property type="match status" value="1"/>
</dbReference>
<dbReference type="Pfam" id="PF13432">
    <property type="entry name" value="TPR_16"/>
    <property type="match status" value="2"/>
</dbReference>
<dbReference type="Pfam" id="PF13469">
    <property type="entry name" value="Sulfotransfer_3"/>
    <property type="match status" value="1"/>
</dbReference>
<dbReference type="SUPFAM" id="SSF52540">
    <property type="entry name" value="P-loop containing nucleoside triphosphate hydrolases"/>
    <property type="match status" value="1"/>
</dbReference>
<dbReference type="PANTHER" id="PTHR12788">
    <property type="entry name" value="PROTEIN-TYROSINE SULFOTRANSFERASE 2"/>
    <property type="match status" value="1"/>
</dbReference>
<dbReference type="EMBL" id="SMGR01000001">
    <property type="protein sequence ID" value="TCL09346.1"/>
    <property type="molecule type" value="Genomic_DNA"/>
</dbReference>
<dbReference type="AlphaFoldDB" id="A0A4R1NLT4"/>
<reference evidence="3 4" key="1">
    <citation type="submission" date="2019-03" db="EMBL/GenBank/DDBJ databases">
        <title>Genomic Encyclopedia of Archaeal and Bacterial Type Strains, Phase II (KMG-II): from individual species to whole genera.</title>
        <authorList>
            <person name="Goeker M."/>
        </authorList>
    </citation>
    <scope>NUCLEOTIDE SEQUENCE [LARGE SCALE GENOMIC DNA]</scope>
    <source>
        <strain evidence="3 4">DSM 26433</strain>
    </source>
</reference>
<dbReference type="GO" id="GO:0008476">
    <property type="term" value="F:protein-tyrosine sulfotransferase activity"/>
    <property type="evidence" value="ECO:0007669"/>
    <property type="project" value="InterPro"/>
</dbReference>
<feature type="repeat" description="TPR" evidence="2">
    <location>
        <begin position="179"/>
        <end position="212"/>
    </location>
</feature>
<evidence type="ECO:0000313" key="3">
    <source>
        <dbReference type="EMBL" id="TCL09346.1"/>
    </source>
</evidence>
<dbReference type="InterPro" id="IPR027417">
    <property type="entry name" value="P-loop_NTPase"/>
</dbReference>
<dbReference type="Gene3D" id="1.25.40.10">
    <property type="entry name" value="Tetratricopeptide repeat domain"/>
    <property type="match status" value="1"/>
</dbReference>
<proteinExistence type="predicted"/>
<dbReference type="RefSeq" id="WP_132859386.1">
    <property type="nucleotide sequence ID" value="NZ_SMGR01000001.1"/>
</dbReference>
<feature type="repeat" description="TPR" evidence="2">
    <location>
        <begin position="213"/>
        <end position="246"/>
    </location>
</feature>
<dbReference type="InterPro" id="IPR011990">
    <property type="entry name" value="TPR-like_helical_dom_sf"/>
</dbReference>
<name>A0A4R1NLT4_9RHOB</name>
<dbReference type="Gene3D" id="3.40.50.300">
    <property type="entry name" value="P-loop containing nucleotide triphosphate hydrolases"/>
    <property type="match status" value="1"/>
</dbReference>
<sequence>MAEKPLKAAEALKKASSAEKRGDREAALALYQAVLVRFPGNPSAKRGVRRLDQNVLTGPSESELSFNREGRVGQSSAMNLSGLANPLAVPASRAHQTADATIGSRAATSDPDTLVAQGRRAFEDGRFELAAQLLEGAVKAGRETAEILNDLALSLQHTGRFDDAAKVFERAIEVAPAEVMLRSNLGRMLNQADRVSEAIEVYESALRVMPEEATLWSGKGTAVGNLGSRDDALSCFSKAISLQPSYGVAYMHFMALRRIVGEEPELQTLRDGIAKQAFSERDEIYARFALGKAEEDLGNIRAAFENYARANSLAGRHVHFDLEAEKAKFARLKQIYDPKTCARLHLPEVMDSSLCPVFVIGLPRCGSTLIEQVLDSHSQVQGIGELSVLTSMSDHVLQQFEVSNQSLDKETIKGLRQTYLNELRKLAGSAQVVVDKNLLNFKNVGLIAAAFPEAKILHICRDPMAVCWSMYKRSFAGADLAFAYDLGDLADYYHLYRDMMRHWEDVLPGRVKMINYEAFTGNPEEETKALLDACGLRFEEQTLSFHKNKRAVKTASMMQVRKEIYQGSSEAWRDFEEHLAVLQNKLEAQ</sequence>
<evidence type="ECO:0000256" key="1">
    <source>
        <dbReference type="ARBA" id="ARBA00022679"/>
    </source>
</evidence>